<organism evidence="7 8">
    <name type="scientific">Stephania japonica</name>
    <dbReference type="NCBI Taxonomy" id="461633"/>
    <lineage>
        <taxon>Eukaryota</taxon>
        <taxon>Viridiplantae</taxon>
        <taxon>Streptophyta</taxon>
        <taxon>Embryophyta</taxon>
        <taxon>Tracheophyta</taxon>
        <taxon>Spermatophyta</taxon>
        <taxon>Magnoliopsida</taxon>
        <taxon>Ranunculales</taxon>
        <taxon>Menispermaceae</taxon>
        <taxon>Menispermoideae</taxon>
        <taxon>Cissampelideae</taxon>
        <taxon>Stephania</taxon>
    </lineage>
</organism>
<dbReference type="InterPro" id="IPR000571">
    <property type="entry name" value="Znf_CCCH"/>
</dbReference>
<feature type="compositionally biased region" description="Acidic residues" evidence="5">
    <location>
        <begin position="8"/>
        <end position="27"/>
    </location>
</feature>
<dbReference type="Pfam" id="PF00642">
    <property type="entry name" value="zf-CCCH"/>
    <property type="match status" value="1"/>
</dbReference>
<evidence type="ECO:0000256" key="1">
    <source>
        <dbReference type="ARBA" id="ARBA00022723"/>
    </source>
</evidence>
<proteinExistence type="predicted"/>
<feature type="compositionally biased region" description="Acidic residues" evidence="5">
    <location>
        <begin position="35"/>
        <end position="56"/>
    </location>
</feature>
<keyword evidence="3 4" id="KW-0862">Zinc</keyword>
<reference evidence="7 8" key="1">
    <citation type="submission" date="2024-01" db="EMBL/GenBank/DDBJ databases">
        <title>Genome assemblies of Stephania.</title>
        <authorList>
            <person name="Yang L."/>
        </authorList>
    </citation>
    <scope>NUCLEOTIDE SEQUENCE [LARGE SCALE GENOMIC DNA]</scope>
    <source>
        <strain evidence="7">QJT</strain>
        <tissue evidence="7">Leaf</tissue>
    </source>
</reference>
<keyword evidence="2 4" id="KW-0863">Zinc-finger</keyword>
<feature type="domain" description="C3H1-type" evidence="6">
    <location>
        <begin position="241"/>
        <end position="268"/>
    </location>
</feature>
<evidence type="ECO:0000313" key="8">
    <source>
        <dbReference type="Proteomes" id="UP001417504"/>
    </source>
</evidence>
<dbReference type="Gene3D" id="4.10.1000.10">
    <property type="entry name" value="Zinc finger, CCCH-type"/>
    <property type="match status" value="1"/>
</dbReference>
<protein>
    <recommendedName>
        <fullName evidence="6">C3H1-type domain-containing protein</fullName>
    </recommendedName>
</protein>
<evidence type="ECO:0000313" key="7">
    <source>
        <dbReference type="EMBL" id="KAK9152828.1"/>
    </source>
</evidence>
<dbReference type="GO" id="GO:0008270">
    <property type="term" value="F:zinc ion binding"/>
    <property type="evidence" value="ECO:0007669"/>
    <property type="project" value="UniProtKB-KW"/>
</dbReference>
<feature type="compositionally biased region" description="Basic and acidic residues" evidence="5">
    <location>
        <begin position="645"/>
        <end position="655"/>
    </location>
</feature>
<feature type="region of interest" description="Disordered" evidence="5">
    <location>
        <begin position="1"/>
        <end position="97"/>
    </location>
</feature>
<keyword evidence="8" id="KW-1185">Reference proteome</keyword>
<dbReference type="EMBL" id="JBBNAE010000001">
    <property type="protein sequence ID" value="KAK9152828.1"/>
    <property type="molecule type" value="Genomic_DNA"/>
</dbReference>
<keyword evidence="1 4" id="KW-0479">Metal-binding</keyword>
<dbReference type="InterPro" id="IPR052650">
    <property type="entry name" value="Zinc_finger_CCCH"/>
</dbReference>
<feature type="zinc finger region" description="C3H1-type" evidence="4">
    <location>
        <begin position="241"/>
        <end position="268"/>
    </location>
</feature>
<comment type="caution">
    <text evidence="7">The sequence shown here is derived from an EMBL/GenBank/DDBJ whole genome shotgun (WGS) entry which is preliminary data.</text>
</comment>
<feature type="compositionally biased region" description="Basic and acidic residues" evidence="5">
    <location>
        <begin position="57"/>
        <end position="69"/>
    </location>
</feature>
<dbReference type="AlphaFoldDB" id="A0AAP0PQA6"/>
<feature type="compositionally biased region" description="Basic and acidic residues" evidence="5">
    <location>
        <begin position="331"/>
        <end position="345"/>
    </location>
</feature>
<feature type="region of interest" description="Disordered" evidence="5">
    <location>
        <begin position="315"/>
        <end position="355"/>
    </location>
</feature>
<dbReference type="PROSITE" id="PS50103">
    <property type="entry name" value="ZF_C3H1"/>
    <property type="match status" value="1"/>
</dbReference>
<evidence type="ECO:0000259" key="6">
    <source>
        <dbReference type="PROSITE" id="PS50103"/>
    </source>
</evidence>
<dbReference type="Proteomes" id="UP001417504">
    <property type="component" value="Unassembled WGS sequence"/>
</dbReference>
<accession>A0AAP0PQA6</accession>
<dbReference type="InterPro" id="IPR036855">
    <property type="entry name" value="Znf_CCCH_sf"/>
</dbReference>
<evidence type="ECO:0000256" key="4">
    <source>
        <dbReference type="PROSITE-ProRule" id="PRU00723"/>
    </source>
</evidence>
<name>A0AAP0PQA6_9MAGN</name>
<gene>
    <name evidence="7" type="ORF">Sjap_000308</name>
</gene>
<feature type="region of interest" description="Disordered" evidence="5">
    <location>
        <begin position="641"/>
        <end position="680"/>
    </location>
</feature>
<dbReference type="SUPFAM" id="SSF90229">
    <property type="entry name" value="CCCH zinc finger"/>
    <property type="match status" value="1"/>
</dbReference>
<dbReference type="PANTHER" id="PTHR36886">
    <property type="entry name" value="PROTEIN FRIGIDA-ESSENTIAL 1"/>
    <property type="match status" value="1"/>
</dbReference>
<dbReference type="PANTHER" id="PTHR36886:SF3">
    <property type="entry name" value="PROTEIN FRIGIDA-ESSENTIAL 1"/>
    <property type="match status" value="1"/>
</dbReference>
<evidence type="ECO:0000256" key="3">
    <source>
        <dbReference type="ARBA" id="ARBA00022833"/>
    </source>
</evidence>
<evidence type="ECO:0000256" key="5">
    <source>
        <dbReference type="SAM" id="MobiDB-lite"/>
    </source>
</evidence>
<evidence type="ECO:0000256" key="2">
    <source>
        <dbReference type="ARBA" id="ARBA00022771"/>
    </source>
</evidence>
<sequence>MAAAAAEESGEGSDSDPEEMDPEEIIDDDKYRDGNDDDLEDVEEEGMEEPEEEEEEKVAAEGDDQEARYEGSVGSMVYEDDDRFDSNHNVDSNEQDEDLTLEKIDMSLASHVKRENNVVHYDYNSRTPLAKEGQEPPFSSDRATAKISWENLGSFEAKGPPMSVAHHKGIGAQIEMEVPFVERLALDKGYDEDQNGNDNHKETKLMGMESGDDIKLRASSSITPLLRPRSSSPGAGVERNKKPAIICDFFARGWCIKGSSCRFLHQKDGQSNNSKCTKNNVIVGSSEAHSVEDAGSRQPTRSVILDSSIKNDTLGKVLPEENKGSKNWYRSSEEHKLPTVGRNEESPGIMQSEGSRSFDHLSLHNEFPWKSPTGEYGSFKDPLLNHKWSHYSNHVDSRRLASVELIRGYPLGGIDSISSYRSFSSGSTLSSIYGNNNDSLGYGKGVMEPPSAKPNCQPSIYNSRSSPEFSSSFNSSLNTSLPSIGISPSQRGFTWSGSSPFIFSPQFQNSSPFYPRSAPDNLALHVISRDPYVSIGKMTSSTMNSWEPSVPFRPSFDFSSILSYRGRQYDPFIDSCEHPNGEVRPFQSSSNLILSSQNTLHKQILGDSLASQHPQSAISNQSIHSGDIRAYANVAQTAIVGQESRSPKSKEEKPLKLGHVVNSPSSKKEDLDSNHGLQTDGSKLSKEAKILKYFRASLIDFVKELVKPFWHEGRLSKDAHNIVVKKAVDKVISAYQPDQIPSTAEAVSQYLSFCQTKLEKLVEAYVGKYGKS</sequence>